<organism evidence="1 2">
    <name type="scientific">Canavalia gladiata</name>
    <name type="common">Sword bean</name>
    <name type="synonym">Dolichos gladiatus</name>
    <dbReference type="NCBI Taxonomy" id="3824"/>
    <lineage>
        <taxon>Eukaryota</taxon>
        <taxon>Viridiplantae</taxon>
        <taxon>Streptophyta</taxon>
        <taxon>Embryophyta</taxon>
        <taxon>Tracheophyta</taxon>
        <taxon>Spermatophyta</taxon>
        <taxon>Magnoliopsida</taxon>
        <taxon>eudicotyledons</taxon>
        <taxon>Gunneridae</taxon>
        <taxon>Pentapetalae</taxon>
        <taxon>rosids</taxon>
        <taxon>fabids</taxon>
        <taxon>Fabales</taxon>
        <taxon>Fabaceae</taxon>
        <taxon>Papilionoideae</taxon>
        <taxon>50 kb inversion clade</taxon>
        <taxon>NPAAA clade</taxon>
        <taxon>indigoferoid/millettioid clade</taxon>
        <taxon>Phaseoleae</taxon>
        <taxon>Canavalia</taxon>
    </lineage>
</organism>
<accession>A0AAN9MSV7</accession>
<keyword evidence="2" id="KW-1185">Reference proteome</keyword>
<dbReference type="EMBL" id="JAYMYQ010000001">
    <property type="protein sequence ID" value="KAK7360360.1"/>
    <property type="molecule type" value="Genomic_DNA"/>
</dbReference>
<protein>
    <submittedName>
        <fullName evidence="1">Uncharacterized protein</fullName>
    </submittedName>
</protein>
<proteinExistence type="predicted"/>
<gene>
    <name evidence="1" type="ORF">VNO77_02347</name>
</gene>
<dbReference type="Proteomes" id="UP001367508">
    <property type="component" value="Unassembled WGS sequence"/>
</dbReference>
<evidence type="ECO:0000313" key="2">
    <source>
        <dbReference type="Proteomes" id="UP001367508"/>
    </source>
</evidence>
<evidence type="ECO:0000313" key="1">
    <source>
        <dbReference type="EMBL" id="KAK7360360.1"/>
    </source>
</evidence>
<comment type="caution">
    <text evidence="1">The sequence shown here is derived from an EMBL/GenBank/DDBJ whole genome shotgun (WGS) entry which is preliminary data.</text>
</comment>
<name>A0AAN9MSV7_CANGL</name>
<sequence length="124" mass="14186">MAICMLAFQVLDHGAYRTQQLKRDVPPNNLMRILMLESMDVYAVLPLIEAPNQLLFLKHSRTSFSFLEVNSVITLTGAMKLSMHAFWLFSSFFDVTKHGMYPLREHVAIVSSMLCRLATTKNFS</sequence>
<reference evidence="1 2" key="1">
    <citation type="submission" date="2024-01" db="EMBL/GenBank/DDBJ databases">
        <title>The genomes of 5 underutilized Papilionoideae crops provide insights into root nodulation and disease resistanc.</title>
        <authorList>
            <person name="Jiang F."/>
        </authorList>
    </citation>
    <scope>NUCLEOTIDE SEQUENCE [LARGE SCALE GENOMIC DNA]</scope>
    <source>
        <strain evidence="1">LVBAO_FW01</strain>
        <tissue evidence="1">Leaves</tissue>
    </source>
</reference>
<dbReference type="AlphaFoldDB" id="A0AAN9MSV7"/>